<dbReference type="GO" id="GO:0020037">
    <property type="term" value="F:heme binding"/>
    <property type="evidence" value="ECO:0007669"/>
    <property type="project" value="InterPro"/>
</dbReference>
<comment type="cofactor">
    <cofactor evidence="1">
        <name>heme</name>
        <dbReference type="ChEBI" id="CHEBI:30413"/>
    </cofactor>
</comment>
<dbReference type="InterPro" id="IPR002397">
    <property type="entry name" value="Cyt_P450_B"/>
</dbReference>
<comment type="caution">
    <text evidence="8">The sequence shown here is derived from an EMBL/GenBank/DDBJ whole genome shotgun (WGS) entry which is preliminary data.</text>
</comment>
<evidence type="ECO:0000256" key="2">
    <source>
        <dbReference type="ARBA" id="ARBA00010617"/>
    </source>
</evidence>
<dbReference type="AlphaFoldDB" id="A0A1X1ZQA1"/>
<evidence type="ECO:0000313" key="8">
    <source>
        <dbReference type="EMBL" id="ORW25492.1"/>
    </source>
</evidence>
<evidence type="ECO:0000256" key="5">
    <source>
        <dbReference type="ARBA" id="ARBA00023002"/>
    </source>
</evidence>
<dbReference type="Proteomes" id="UP000193529">
    <property type="component" value="Unassembled WGS sequence"/>
</dbReference>
<keyword evidence="3" id="KW-0349">Heme</keyword>
<evidence type="ECO:0000256" key="7">
    <source>
        <dbReference type="ARBA" id="ARBA00023033"/>
    </source>
</evidence>
<keyword evidence="7" id="KW-0503">Monooxygenase</keyword>
<keyword evidence="4" id="KW-0479">Metal-binding</keyword>
<keyword evidence="6" id="KW-0408">Iron</keyword>
<dbReference type="Gene3D" id="1.10.630.10">
    <property type="entry name" value="Cytochrome P450"/>
    <property type="match status" value="1"/>
</dbReference>
<evidence type="ECO:0000256" key="4">
    <source>
        <dbReference type="ARBA" id="ARBA00022723"/>
    </source>
</evidence>
<keyword evidence="5" id="KW-0560">Oxidoreductase</keyword>
<evidence type="ECO:0000256" key="1">
    <source>
        <dbReference type="ARBA" id="ARBA00001971"/>
    </source>
</evidence>
<dbReference type="GO" id="GO:0016705">
    <property type="term" value="F:oxidoreductase activity, acting on paired donors, with incorporation or reduction of molecular oxygen"/>
    <property type="evidence" value="ECO:0007669"/>
    <property type="project" value="InterPro"/>
</dbReference>
<dbReference type="PRINTS" id="PR00359">
    <property type="entry name" value="BP450"/>
</dbReference>
<evidence type="ECO:0008006" key="10">
    <source>
        <dbReference type="Google" id="ProtNLM"/>
    </source>
</evidence>
<dbReference type="STRING" id="153971.AWC19_06965"/>
<dbReference type="GO" id="GO:0005506">
    <property type="term" value="F:iron ion binding"/>
    <property type="evidence" value="ECO:0007669"/>
    <property type="project" value="InterPro"/>
</dbReference>
<dbReference type="PANTHER" id="PTHR46696">
    <property type="entry name" value="P450, PUTATIVE (EUROFUNG)-RELATED"/>
    <property type="match status" value="1"/>
</dbReference>
<evidence type="ECO:0000256" key="3">
    <source>
        <dbReference type="ARBA" id="ARBA00022617"/>
    </source>
</evidence>
<protein>
    <recommendedName>
        <fullName evidence="10">Cytochrome</fullName>
    </recommendedName>
</protein>
<dbReference type="EMBL" id="LQPJ01000097">
    <property type="protein sequence ID" value="ORW25492.1"/>
    <property type="molecule type" value="Genomic_DNA"/>
</dbReference>
<reference evidence="8 9" key="1">
    <citation type="submission" date="2016-01" db="EMBL/GenBank/DDBJ databases">
        <title>The new phylogeny of the genus Mycobacterium.</title>
        <authorList>
            <person name="Tarcisio F."/>
            <person name="Conor M."/>
            <person name="Antonella G."/>
            <person name="Elisabetta G."/>
            <person name="Giulia F.S."/>
            <person name="Sara T."/>
            <person name="Anna F."/>
            <person name="Clotilde B."/>
            <person name="Roberto B."/>
            <person name="Veronica D.S."/>
            <person name="Fabio R."/>
            <person name="Monica P."/>
            <person name="Olivier J."/>
            <person name="Enrico T."/>
            <person name="Nicola S."/>
        </authorList>
    </citation>
    <scope>NUCLEOTIDE SEQUENCE [LARGE SCALE GENOMIC DNA]</scope>
    <source>
        <strain evidence="8 9">DSM 44572</strain>
    </source>
</reference>
<dbReference type="Pfam" id="PF00067">
    <property type="entry name" value="p450"/>
    <property type="match status" value="2"/>
</dbReference>
<gene>
    <name evidence="8" type="ORF">AWC19_06965</name>
</gene>
<dbReference type="InterPro" id="IPR036396">
    <property type="entry name" value="Cyt_P450_sf"/>
</dbReference>
<keyword evidence="9" id="KW-1185">Reference proteome</keyword>
<dbReference type="FunFam" id="1.10.630.10:FF:000018">
    <property type="entry name" value="Cytochrome P450 monooxygenase"/>
    <property type="match status" value="1"/>
</dbReference>
<evidence type="ECO:0000256" key="6">
    <source>
        <dbReference type="ARBA" id="ARBA00023004"/>
    </source>
</evidence>
<accession>A0A1X1ZQA1</accession>
<sequence>MHGFQPIDPLTPIDDLATGWARARTEAPVFFVPEHNTWCVSSYALIEEVLRSPETFSSAAMGGVPVAVPERFRDDLPDGRWPVELSLTSMDPPEHTRIRKLVQPAFTARMANAAEGDVGRIANEVIDAFIDNGKADIATEYSHKIPIKVIAPMLGVPPADVDMLYGWAMQALFLANNESIPADLVDSVAEGQCEYVRYARKLIEDRRANPRGENDLLTHLIFATADDEPVLSQTEVLGMVLGILIAGMETTATAMGNAIHLLLSQGLWQKVVDDPDLAARAAEEGLRLRPPLTGIHRVTTRDCELGGVLIPAGSLVHLSVLSANRDEAEFTDSEKYISDRANARTHMTFGKFTHNCLGAPFARVELRVGIHTLAQRIPSLRLSEDCDLQYMPSTFVRALLGGLRAEWDT</sequence>
<dbReference type="SUPFAM" id="SSF48264">
    <property type="entry name" value="Cytochrome P450"/>
    <property type="match status" value="1"/>
</dbReference>
<organism evidence="8 9">
    <name type="scientific">Mycobacterium palustre</name>
    <dbReference type="NCBI Taxonomy" id="153971"/>
    <lineage>
        <taxon>Bacteria</taxon>
        <taxon>Bacillati</taxon>
        <taxon>Actinomycetota</taxon>
        <taxon>Actinomycetes</taxon>
        <taxon>Mycobacteriales</taxon>
        <taxon>Mycobacteriaceae</taxon>
        <taxon>Mycobacterium</taxon>
        <taxon>Mycobacterium simiae complex</taxon>
    </lineage>
</organism>
<dbReference type="PANTHER" id="PTHR46696:SF6">
    <property type="entry name" value="P450, PUTATIVE (EUROFUNG)-RELATED"/>
    <property type="match status" value="1"/>
</dbReference>
<dbReference type="GO" id="GO:0004497">
    <property type="term" value="F:monooxygenase activity"/>
    <property type="evidence" value="ECO:0007669"/>
    <property type="project" value="UniProtKB-KW"/>
</dbReference>
<proteinExistence type="inferred from homology"/>
<comment type="similarity">
    <text evidence="2">Belongs to the cytochrome P450 family.</text>
</comment>
<dbReference type="OrthoDB" id="142769at2"/>
<dbReference type="InterPro" id="IPR001128">
    <property type="entry name" value="Cyt_P450"/>
</dbReference>
<dbReference type="RefSeq" id="WP_158090859.1">
    <property type="nucleotide sequence ID" value="NZ_JACKRZ010000432.1"/>
</dbReference>
<name>A0A1X1ZQA1_9MYCO</name>
<evidence type="ECO:0000313" key="9">
    <source>
        <dbReference type="Proteomes" id="UP000193529"/>
    </source>
</evidence>